<dbReference type="Proteomes" id="UP000469890">
    <property type="component" value="Unassembled WGS sequence"/>
</dbReference>
<dbReference type="AlphaFoldDB" id="A0A8H4BA59"/>
<proteinExistence type="predicted"/>
<organism evidence="1 2">
    <name type="scientific">Mucor circinelloides f. lusitanicus</name>
    <name type="common">Mucor racemosus var. lusitanicus</name>
    <dbReference type="NCBI Taxonomy" id="29924"/>
    <lineage>
        <taxon>Eukaryota</taxon>
        <taxon>Fungi</taxon>
        <taxon>Fungi incertae sedis</taxon>
        <taxon>Mucoromycota</taxon>
        <taxon>Mucoromycotina</taxon>
        <taxon>Mucoromycetes</taxon>
        <taxon>Mucorales</taxon>
        <taxon>Mucorineae</taxon>
        <taxon>Mucoraceae</taxon>
        <taxon>Mucor</taxon>
    </lineage>
</organism>
<reference evidence="1 2" key="1">
    <citation type="submission" date="2019-09" db="EMBL/GenBank/DDBJ databases">
        <authorList>
            <consortium name="DOE Joint Genome Institute"/>
            <person name="Mondo S.J."/>
            <person name="Navarro-Mendoza M.I."/>
            <person name="Perez-Arques C."/>
            <person name="Panchal S."/>
            <person name="Nicolas F.E."/>
            <person name="Ganguly P."/>
            <person name="Pangilinan J."/>
            <person name="Grigoriev I."/>
            <person name="Heitman J."/>
            <person name="Sanya K."/>
            <person name="Garre V."/>
        </authorList>
    </citation>
    <scope>NUCLEOTIDE SEQUENCE [LARGE SCALE GENOMIC DNA]</scope>
    <source>
        <strain evidence="1 2">MU402</strain>
    </source>
</reference>
<protein>
    <submittedName>
        <fullName evidence="1">Uncharacterized protein</fullName>
    </submittedName>
</protein>
<name>A0A8H4BA59_MUCCL</name>
<comment type="caution">
    <text evidence="1">The sequence shown here is derived from an EMBL/GenBank/DDBJ whole genome shotgun (WGS) entry which is preliminary data.</text>
</comment>
<sequence>MLPSMLNLPSHVEQIGQHLTTDLELFRQYGVILLEQLSAPTLDIKPIIVLSCFNRYITQYLADNEKSLKDVVDEARLIMFSYCLKIRNTRQDLDDIEIYHVLYSVLNQCAPSSILCWRKELDMSLLAKEKKMLQDCDDLIEHYIRNPHEYPEASLEDDQDPRNVIRFSLFNILFESKMKPLQFKNDKHFAFSDAWTRLLKHACNSPSHAEFNVVVQLTEKALWNIQAEHLQLPLLQNTAIDTPSLVFSDQQVYETTLRECLKSLQVAHTMYMSTIVYSMTQLIQYARKSYNDDNRFQEHIDQMSQAIWFELYQSLLADAVFETLPCEESPAIARLFKVAACYIQYRLALNIPCTEFPISIWDHYYMQRSIFLKSTGITDNTLLIEEVVFTSTGTLY</sequence>
<accession>A0A8H4BA59</accession>
<evidence type="ECO:0000313" key="1">
    <source>
        <dbReference type="EMBL" id="KAF1798488.1"/>
    </source>
</evidence>
<dbReference type="EMBL" id="JAAECE010000007">
    <property type="protein sequence ID" value="KAF1798488.1"/>
    <property type="molecule type" value="Genomic_DNA"/>
</dbReference>
<gene>
    <name evidence="1" type="ORF">FB192DRAFT_1391756</name>
</gene>
<evidence type="ECO:0000313" key="2">
    <source>
        <dbReference type="Proteomes" id="UP000469890"/>
    </source>
</evidence>